<accession>A0AA86N6G0</accession>
<dbReference type="Proteomes" id="UP001642409">
    <property type="component" value="Unassembled WGS sequence"/>
</dbReference>
<protein>
    <submittedName>
        <fullName evidence="2">Hypothetical_protein</fullName>
    </submittedName>
</protein>
<evidence type="ECO:0000313" key="1">
    <source>
        <dbReference type="EMBL" id="CAI9913636.1"/>
    </source>
</evidence>
<comment type="caution">
    <text evidence="1">The sequence shown here is derived from an EMBL/GenBank/DDBJ whole genome shotgun (WGS) entry which is preliminary data.</text>
</comment>
<dbReference type="EMBL" id="CATOUU010000029">
    <property type="protein sequence ID" value="CAI9913636.1"/>
    <property type="molecule type" value="Genomic_DNA"/>
</dbReference>
<keyword evidence="3" id="KW-1185">Reference proteome</keyword>
<sequence length="117" mass="13022">MVSYINSVIGDMFTVYKKSNVSRSVSVYNSYFLSHKSVMLSMAQTKSQNVGNSITNYDMFASIGSNSLNSYSFTQNSGSVSQFSNNDISIKSKTIKTEKLKDNPGGIIQLEPEETWF</sequence>
<gene>
    <name evidence="1" type="ORF">HINF_LOCUS1281</name>
    <name evidence="2" type="ORF">HINF_LOCUS66464</name>
</gene>
<proteinExistence type="predicted"/>
<reference evidence="1" key="1">
    <citation type="submission" date="2023-06" db="EMBL/GenBank/DDBJ databases">
        <authorList>
            <person name="Kurt Z."/>
        </authorList>
    </citation>
    <scope>NUCLEOTIDE SEQUENCE</scope>
</reference>
<evidence type="ECO:0000313" key="2">
    <source>
        <dbReference type="EMBL" id="CAL6092842.1"/>
    </source>
</evidence>
<evidence type="ECO:0000313" key="3">
    <source>
        <dbReference type="Proteomes" id="UP001642409"/>
    </source>
</evidence>
<dbReference type="AlphaFoldDB" id="A0AA86N6G0"/>
<organism evidence="1">
    <name type="scientific">Hexamita inflata</name>
    <dbReference type="NCBI Taxonomy" id="28002"/>
    <lineage>
        <taxon>Eukaryota</taxon>
        <taxon>Metamonada</taxon>
        <taxon>Diplomonadida</taxon>
        <taxon>Hexamitidae</taxon>
        <taxon>Hexamitinae</taxon>
        <taxon>Hexamita</taxon>
    </lineage>
</organism>
<dbReference type="EMBL" id="CAXDID020000448">
    <property type="protein sequence ID" value="CAL6092842.1"/>
    <property type="molecule type" value="Genomic_DNA"/>
</dbReference>
<reference evidence="2 3" key="2">
    <citation type="submission" date="2024-07" db="EMBL/GenBank/DDBJ databases">
        <authorList>
            <person name="Akdeniz Z."/>
        </authorList>
    </citation>
    <scope>NUCLEOTIDE SEQUENCE [LARGE SCALE GENOMIC DNA]</scope>
</reference>
<name>A0AA86N6G0_9EUKA</name>